<reference evidence="1 2" key="1">
    <citation type="submission" date="2019-09" db="EMBL/GenBank/DDBJ databases">
        <title>Taxonomic organization of the family Brucellaceae based on a phylogenomic approach.</title>
        <authorList>
            <person name="Leclercq S."/>
            <person name="Cloeckaert A."/>
            <person name="Zygmunt M.S."/>
        </authorList>
    </citation>
    <scope>NUCLEOTIDE SEQUENCE [LARGE SCALE GENOMIC DNA]</scope>
    <source>
        <strain evidence="1 2">WS1830</strain>
    </source>
</reference>
<evidence type="ECO:0000313" key="1">
    <source>
        <dbReference type="EMBL" id="KAB2689653.1"/>
    </source>
</evidence>
<accession>A0A6L3YWU8</accession>
<comment type="caution">
    <text evidence="1">The sequence shown here is derived from an EMBL/GenBank/DDBJ whole genome shotgun (WGS) entry which is preliminary data.</text>
</comment>
<evidence type="ECO:0000313" key="2">
    <source>
        <dbReference type="Proteomes" id="UP000481643"/>
    </source>
</evidence>
<dbReference type="RefSeq" id="WP_151651032.1">
    <property type="nucleotide sequence ID" value="NZ_WBVX01000002.1"/>
</dbReference>
<proteinExistence type="predicted"/>
<name>A0A6L3YWU8_9HYPH</name>
<dbReference type="Pfam" id="PF09684">
    <property type="entry name" value="Tail_P2_I"/>
    <property type="match status" value="1"/>
</dbReference>
<dbReference type="AlphaFoldDB" id="A0A6L3YWU8"/>
<sequence>MAERIALLPGNATALETAFSEALDRTPELSPGIVELRGFKFHPIDSVIPYLVAEYGLTEIAEYLPNLREVLKEGIKWQRLIGTPAAVHKALGWINHDGDIEEFEPTKRKWWWFQVHLPFEVRNTDFAAPMTNLVKASKPLRSEFARVTAGWDVRAFQVNKHRLNGGAYLNDWSGKRRADGEPVLSLRANRRLQVIVPTDGEVKVRKAQVVHLHRLVDVAIPVANPVYRLAAAAASRTNYQNASTVTFQNAPFVYRKFGAPVPRVQTGSE</sequence>
<dbReference type="Proteomes" id="UP000481643">
    <property type="component" value="Unassembled WGS sequence"/>
</dbReference>
<organism evidence="1 2">
    <name type="scientific">Brucella tritici</name>
    <dbReference type="NCBI Taxonomy" id="94626"/>
    <lineage>
        <taxon>Bacteria</taxon>
        <taxon>Pseudomonadati</taxon>
        <taxon>Pseudomonadota</taxon>
        <taxon>Alphaproteobacteria</taxon>
        <taxon>Hyphomicrobiales</taxon>
        <taxon>Brucellaceae</taxon>
        <taxon>Brucella/Ochrobactrum group</taxon>
        <taxon>Brucella</taxon>
    </lineage>
</organism>
<protein>
    <submittedName>
        <fullName evidence="1">Phage tail protein</fullName>
    </submittedName>
</protein>
<dbReference type="EMBL" id="WBVX01000002">
    <property type="protein sequence ID" value="KAB2689653.1"/>
    <property type="molecule type" value="Genomic_DNA"/>
</dbReference>
<dbReference type="InterPro" id="IPR006521">
    <property type="entry name" value="Tail_protein_I"/>
</dbReference>
<gene>
    <name evidence="1" type="ORF">F9L08_03065</name>
</gene>